<dbReference type="OrthoDB" id="9807293at2"/>
<evidence type="ECO:0000313" key="10">
    <source>
        <dbReference type="Proteomes" id="UP000184322"/>
    </source>
</evidence>
<proteinExistence type="inferred from homology"/>
<dbReference type="STRING" id="48003.BLA55_00465"/>
<dbReference type="GO" id="GO:0005886">
    <property type="term" value="C:plasma membrane"/>
    <property type="evidence" value="ECO:0007669"/>
    <property type="project" value="TreeGrafter"/>
</dbReference>
<keyword evidence="10" id="KW-1185">Reference proteome</keyword>
<protein>
    <recommendedName>
        <fullName evidence="11">Glycerol uptake facilitator protein</fullName>
    </recommendedName>
</protein>
<dbReference type="GO" id="GO:0015254">
    <property type="term" value="F:glycerol channel activity"/>
    <property type="evidence" value="ECO:0007669"/>
    <property type="project" value="TreeGrafter"/>
</dbReference>
<dbReference type="InterPro" id="IPR022357">
    <property type="entry name" value="MIP_CS"/>
</dbReference>
<dbReference type="EMBL" id="CP017813">
    <property type="protein sequence ID" value="APJ38166.1"/>
    <property type="molecule type" value="Genomic_DNA"/>
</dbReference>
<feature type="transmembrane region" description="Helical" evidence="8">
    <location>
        <begin position="43"/>
        <end position="67"/>
    </location>
</feature>
<dbReference type="InterPro" id="IPR000425">
    <property type="entry name" value="MIP"/>
</dbReference>
<feature type="transmembrane region" description="Helical" evidence="8">
    <location>
        <begin position="230"/>
        <end position="254"/>
    </location>
</feature>
<dbReference type="PRINTS" id="PR00783">
    <property type="entry name" value="MINTRINSICP"/>
</dbReference>
<keyword evidence="6 8" id="KW-0472">Membrane</keyword>
<dbReference type="SUPFAM" id="SSF81338">
    <property type="entry name" value="Aquaporin-like"/>
    <property type="match status" value="1"/>
</dbReference>
<dbReference type="RefSeq" id="WP_073372171.1">
    <property type="nucleotide sequence ID" value="NZ_CP017813.1"/>
</dbReference>
<gene>
    <name evidence="9" type="ORF">BLA55_00465</name>
</gene>
<feature type="transmembrane region" description="Helical" evidence="8">
    <location>
        <begin position="148"/>
        <end position="168"/>
    </location>
</feature>
<evidence type="ECO:0000256" key="7">
    <source>
        <dbReference type="RuleBase" id="RU000477"/>
    </source>
</evidence>
<dbReference type="AlphaFoldDB" id="A0A1L4FRD2"/>
<comment type="subcellular location">
    <subcellularLocation>
        <location evidence="1">Membrane</location>
        <topology evidence="1">Multi-pass membrane protein</topology>
    </subcellularLocation>
</comment>
<dbReference type="KEGG" id="mpul:BLA55_00465"/>
<dbReference type="Pfam" id="PF00230">
    <property type="entry name" value="MIP"/>
    <property type="match status" value="1"/>
</dbReference>
<dbReference type="InterPro" id="IPR023271">
    <property type="entry name" value="Aquaporin-like"/>
</dbReference>
<keyword evidence="3 7" id="KW-0813">Transport</keyword>
<feature type="transmembrane region" description="Helical" evidence="8">
    <location>
        <begin position="180"/>
        <end position="199"/>
    </location>
</feature>
<evidence type="ECO:0000313" key="9">
    <source>
        <dbReference type="EMBL" id="APJ38166.1"/>
    </source>
</evidence>
<dbReference type="PANTHER" id="PTHR43829:SF9">
    <property type="entry name" value="AQUAPORIN-9"/>
    <property type="match status" value="1"/>
</dbReference>
<reference evidence="10" key="1">
    <citation type="submission" date="2016-10" db="EMBL/GenBank/DDBJ databases">
        <authorList>
            <person name="Beylefeld A."/>
            <person name="Abolnik C."/>
        </authorList>
    </citation>
    <scope>NUCLEOTIDE SEQUENCE [LARGE SCALE GENOMIC DNA]</scope>
    <source>
        <strain evidence="10">B359_6</strain>
    </source>
</reference>
<evidence type="ECO:0000256" key="4">
    <source>
        <dbReference type="ARBA" id="ARBA00022692"/>
    </source>
</evidence>
<evidence type="ECO:0000256" key="3">
    <source>
        <dbReference type="ARBA" id="ARBA00022448"/>
    </source>
</evidence>
<comment type="similarity">
    <text evidence="2 7">Belongs to the MIP/aquaporin (TC 1.A.8) family.</text>
</comment>
<sequence length="255" mass="26882">MSDMVKILIGELLGTFALVLLGNGVVASVKFKNMFAANTRPNWVLITLAWGFAVFVGVIIANAFSTGAHLNPAVTVFLTIKGLKGTDAAAAVILKGVVYIVAQFIGAALAQVTLNFLNWQHIKENDAELLKGSSCTGPAHRKAFAQNFGYEFIGTVVLLASILAFAFGSNRLDALGPIPVTFVVMAIGMSLGSVTGYAINPARDLAPRLVYFATTKLFKKQIKNPVSPDFAYGLSVPVAAPLFAGVVMGLVSFAV</sequence>
<evidence type="ECO:0008006" key="11">
    <source>
        <dbReference type="Google" id="ProtNLM"/>
    </source>
</evidence>
<evidence type="ECO:0000256" key="5">
    <source>
        <dbReference type="ARBA" id="ARBA00022989"/>
    </source>
</evidence>
<name>A0A1L4FRD2_9BACT</name>
<keyword evidence="5 8" id="KW-1133">Transmembrane helix</keyword>
<feature type="transmembrane region" description="Helical" evidence="8">
    <location>
        <begin position="88"/>
        <end position="110"/>
    </location>
</feature>
<dbReference type="Proteomes" id="UP000184322">
    <property type="component" value="Chromosome"/>
</dbReference>
<dbReference type="PROSITE" id="PS00221">
    <property type="entry name" value="MIP"/>
    <property type="match status" value="1"/>
</dbReference>
<evidence type="ECO:0000256" key="8">
    <source>
        <dbReference type="SAM" id="Phobius"/>
    </source>
</evidence>
<dbReference type="PANTHER" id="PTHR43829">
    <property type="entry name" value="AQUAPORIN OR AQUAGLYCEROPORIN RELATED"/>
    <property type="match status" value="1"/>
</dbReference>
<evidence type="ECO:0000256" key="1">
    <source>
        <dbReference type="ARBA" id="ARBA00004141"/>
    </source>
</evidence>
<accession>A0A1L4FRD2</accession>
<dbReference type="InterPro" id="IPR050363">
    <property type="entry name" value="MIP/Aquaporin"/>
</dbReference>
<organism evidence="9 10">
    <name type="scientific">Mycoplasmopsis pullorum</name>
    <dbReference type="NCBI Taxonomy" id="48003"/>
    <lineage>
        <taxon>Bacteria</taxon>
        <taxon>Bacillati</taxon>
        <taxon>Mycoplasmatota</taxon>
        <taxon>Mycoplasmoidales</taxon>
        <taxon>Metamycoplasmataceae</taxon>
        <taxon>Mycoplasmopsis</taxon>
    </lineage>
</organism>
<evidence type="ECO:0000256" key="6">
    <source>
        <dbReference type="ARBA" id="ARBA00023136"/>
    </source>
</evidence>
<dbReference type="Gene3D" id="1.20.1080.10">
    <property type="entry name" value="Glycerol uptake facilitator protein"/>
    <property type="match status" value="1"/>
</dbReference>
<keyword evidence="4 7" id="KW-0812">Transmembrane</keyword>
<evidence type="ECO:0000256" key="2">
    <source>
        <dbReference type="ARBA" id="ARBA00006175"/>
    </source>
</evidence>